<comment type="function">
    <text evidence="7">Hydrolyzes ribosome-free peptidyl-tRNAs (with 1 or more amino acids incorporated), which drop off the ribosome during protein synthesis, or as a result of ribosome stalling.</text>
</comment>
<dbReference type="CDD" id="cd00462">
    <property type="entry name" value="PTH"/>
    <property type="match status" value="1"/>
</dbReference>
<evidence type="ECO:0000256" key="1">
    <source>
        <dbReference type="ARBA" id="ARBA00013260"/>
    </source>
</evidence>
<comment type="caution">
    <text evidence="10">The sequence shown here is derived from an EMBL/GenBank/DDBJ whole genome shotgun (WGS) entry which is preliminary data.</text>
</comment>
<dbReference type="PROSITE" id="PS01196">
    <property type="entry name" value="PEPT_TRNA_HYDROL_2"/>
    <property type="match status" value="1"/>
</dbReference>
<dbReference type="FunFam" id="3.40.50.1470:FF:000001">
    <property type="entry name" value="Peptidyl-tRNA hydrolase"/>
    <property type="match status" value="1"/>
</dbReference>
<dbReference type="GO" id="GO:0000049">
    <property type="term" value="F:tRNA binding"/>
    <property type="evidence" value="ECO:0007669"/>
    <property type="project" value="UniProtKB-UniRule"/>
</dbReference>
<evidence type="ECO:0000256" key="2">
    <source>
        <dbReference type="ARBA" id="ARBA00022555"/>
    </source>
</evidence>
<evidence type="ECO:0000256" key="7">
    <source>
        <dbReference type="HAMAP-Rule" id="MF_00083"/>
    </source>
</evidence>
<dbReference type="EMBL" id="JABAFY010000024">
    <property type="protein sequence ID" value="NME52346.1"/>
    <property type="molecule type" value="Genomic_DNA"/>
</dbReference>
<dbReference type="GO" id="GO:0072344">
    <property type="term" value="P:rescue of stalled ribosome"/>
    <property type="evidence" value="ECO:0007669"/>
    <property type="project" value="UniProtKB-UniRule"/>
</dbReference>
<feature type="binding site" evidence="7">
    <location>
        <position position="17"/>
    </location>
    <ligand>
        <name>tRNA</name>
        <dbReference type="ChEBI" id="CHEBI:17843"/>
    </ligand>
</feature>
<protein>
    <recommendedName>
        <fullName evidence="6 7">Peptidyl-tRNA hydrolase</fullName>
        <shortName evidence="7">Pth</shortName>
        <ecNumber evidence="1 7">3.1.1.29</ecNumber>
    </recommendedName>
</protein>
<dbReference type="InterPro" id="IPR036416">
    <property type="entry name" value="Pept_tRNA_hydro_sf"/>
</dbReference>
<dbReference type="GO" id="GO:0004045">
    <property type="term" value="F:peptidyl-tRNA hydrolase activity"/>
    <property type="evidence" value="ECO:0007669"/>
    <property type="project" value="UniProtKB-UniRule"/>
</dbReference>
<evidence type="ECO:0000256" key="6">
    <source>
        <dbReference type="ARBA" id="ARBA00050038"/>
    </source>
</evidence>
<evidence type="ECO:0000256" key="5">
    <source>
        <dbReference type="ARBA" id="ARBA00038063"/>
    </source>
</evidence>
<dbReference type="PANTHER" id="PTHR17224">
    <property type="entry name" value="PEPTIDYL-TRNA HYDROLASE"/>
    <property type="match status" value="1"/>
</dbReference>
<evidence type="ECO:0000256" key="3">
    <source>
        <dbReference type="ARBA" id="ARBA00022801"/>
    </source>
</evidence>
<dbReference type="PROSITE" id="PS01195">
    <property type="entry name" value="PEPT_TRNA_HYDROL_1"/>
    <property type="match status" value="1"/>
</dbReference>
<dbReference type="GO" id="GO:0006515">
    <property type="term" value="P:protein quality control for misfolded or incompletely synthesized proteins"/>
    <property type="evidence" value="ECO:0007669"/>
    <property type="project" value="UniProtKB-UniRule"/>
</dbReference>
<dbReference type="Pfam" id="PF01195">
    <property type="entry name" value="Pept_tRNA_hydro"/>
    <property type="match status" value="1"/>
</dbReference>
<dbReference type="GO" id="GO:0005737">
    <property type="term" value="C:cytoplasm"/>
    <property type="evidence" value="ECO:0007669"/>
    <property type="project" value="UniProtKB-SubCell"/>
</dbReference>
<dbReference type="AlphaFoldDB" id="A0A848CG15"/>
<feature type="site" description="Discriminates between blocked and unblocked aminoacyl-tRNA" evidence="7">
    <location>
        <position position="12"/>
    </location>
</feature>
<dbReference type="Proteomes" id="UP000522333">
    <property type="component" value="Unassembled WGS sequence"/>
</dbReference>
<feature type="active site" description="Proton acceptor" evidence="7">
    <location>
        <position position="22"/>
    </location>
</feature>
<feature type="binding site" evidence="7">
    <location>
        <position position="123"/>
    </location>
    <ligand>
        <name>tRNA</name>
        <dbReference type="ChEBI" id="CHEBI:17843"/>
    </ligand>
</feature>
<comment type="catalytic activity">
    <reaction evidence="7 8">
        <text>an N-acyl-L-alpha-aminoacyl-tRNA + H2O = an N-acyl-L-amino acid + a tRNA + H(+)</text>
        <dbReference type="Rhea" id="RHEA:54448"/>
        <dbReference type="Rhea" id="RHEA-COMP:10123"/>
        <dbReference type="Rhea" id="RHEA-COMP:13883"/>
        <dbReference type="ChEBI" id="CHEBI:15377"/>
        <dbReference type="ChEBI" id="CHEBI:15378"/>
        <dbReference type="ChEBI" id="CHEBI:59874"/>
        <dbReference type="ChEBI" id="CHEBI:78442"/>
        <dbReference type="ChEBI" id="CHEBI:138191"/>
        <dbReference type="EC" id="3.1.1.29"/>
    </reaction>
</comment>
<reference evidence="10 11" key="1">
    <citation type="submission" date="2020-04" db="EMBL/GenBank/DDBJ databases">
        <authorList>
            <person name="Hitch T.C.A."/>
            <person name="Wylensek D."/>
            <person name="Clavel T."/>
        </authorList>
    </citation>
    <scope>NUCLEOTIDE SEQUENCE [LARGE SCALE GENOMIC DNA]</scope>
    <source>
        <strain evidence="10 11">PG-251-APC-1</strain>
    </source>
</reference>
<dbReference type="SUPFAM" id="SSF53178">
    <property type="entry name" value="Peptidyl-tRNA hydrolase-like"/>
    <property type="match status" value="1"/>
</dbReference>
<dbReference type="InterPro" id="IPR001328">
    <property type="entry name" value="Pept_tRNA_hydro"/>
</dbReference>
<keyword evidence="3 7" id="KW-0378">Hydrolase</keyword>
<dbReference type="Gene3D" id="3.40.50.1470">
    <property type="entry name" value="Peptidyl-tRNA hydrolase"/>
    <property type="match status" value="1"/>
</dbReference>
<evidence type="ECO:0000256" key="9">
    <source>
        <dbReference type="RuleBase" id="RU004320"/>
    </source>
</evidence>
<organism evidence="10 11">
    <name type="scientific">Desulfovibrio piger</name>
    <dbReference type="NCBI Taxonomy" id="901"/>
    <lineage>
        <taxon>Bacteria</taxon>
        <taxon>Pseudomonadati</taxon>
        <taxon>Thermodesulfobacteriota</taxon>
        <taxon>Desulfovibrionia</taxon>
        <taxon>Desulfovibrionales</taxon>
        <taxon>Desulfovibrionaceae</taxon>
        <taxon>Desulfovibrio</taxon>
    </lineage>
</organism>
<comment type="subunit">
    <text evidence="7">Monomer.</text>
</comment>
<proteinExistence type="inferred from homology"/>
<sequence>MDFGGVVVGLGNPGNQYAGTRHNCGFAFVESLLDHARREGGQVQSQNGGKFSCELWQLRYDGLPGDWLAAMPQTFMNLSGQCVQPLLAWHKIRPDQLVVVHDELDIPAGELRFKKGGGNAGHNGLKSITQLLGTPDFYRLRIGIGRPPQKGDVINWVLGRPCSEDADKIRTATDKALEVLEIFAKKGLEAAVRATRS</sequence>
<comment type="similarity">
    <text evidence="5 7 9">Belongs to the PTH family.</text>
</comment>
<accession>A0A848CG15</accession>
<evidence type="ECO:0000256" key="8">
    <source>
        <dbReference type="RuleBase" id="RU000673"/>
    </source>
</evidence>
<dbReference type="InterPro" id="IPR018171">
    <property type="entry name" value="Pept_tRNA_hydro_CS"/>
</dbReference>
<dbReference type="HAMAP" id="MF_00083">
    <property type="entry name" value="Pept_tRNA_hydro_bact"/>
    <property type="match status" value="1"/>
</dbReference>
<dbReference type="PANTHER" id="PTHR17224:SF1">
    <property type="entry name" value="PEPTIDYL-TRNA HYDROLASE"/>
    <property type="match status" value="1"/>
</dbReference>
<keyword evidence="7" id="KW-0963">Cytoplasm</keyword>
<dbReference type="RefSeq" id="WP_168935714.1">
    <property type="nucleotide sequence ID" value="NZ_JABAFY010000024.1"/>
</dbReference>
<evidence type="ECO:0000313" key="10">
    <source>
        <dbReference type="EMBL" id="NME52346.1"/>
    </source>
</evidence>
<dbReference type="NCBIfam" id="TIGR00447">
    <property type="entry name" value="pth"/>
    <property type="match status" value="1"/>
</dbReference>
<gene>
    <name evidence="7" type="primary">pth</name>
    <name evidence="10" type="ORF">HF854_07350</name>
</gene>
<keyword evidence="4 7" id="KW-0694">RNA-binding</keyword>
<feature type="binding site" evidence="7">
    <location>
        <position position="77"/>
    </location>
    <ligand>
        <name>tRNA</name>
        <dbReference type="ChEBI" id="CHEBI:17843"/>
    </ligand>
</feature>
<keyword evidence="2 7" id="KW-0820">tRNA-binding</keyword>
<feature type="binding site" evidence="7">
    <location>
        <position position="75"/>
    </location>
    <ligand>
        <name>tRNA</name>
        <dbReference type="ChEBI" id="CHEBI:17843"/>
    </ligand>
</feature>
<evidence type="ECO:0000256" key="4">
    <source>
        <dbReference type="ARBA" id="ARBA00022884"/>
    </source>
</evidence>
<comment type="function">
    <text evidence="7">Catalyzes the release of premature peptidyl moieties from peptidyl-tRNA molecules trapped in stalled 50S ribosomal subunits, and thus maintains levels of free tRNAs and 50S ribosomes.</text>
</comment>
<comment type="subcellular location">
    <subcellularLocation>
        <location evidence="7">Cytoplasm</location>
    </subcellularLocation>
</comment>
<name>A0A848CG15_9BACT</name>
<dbReference type="EC" id="3.1.1.29" evidence="1 7"/>
<feature type="site" description="Stabilizes the basic form of H active site to accept a proton" evidence="7">
    <location>
        <position position="102"/>
    </location>
</feature>
<evidence type="ECO:0000313" key="11">
    <source>
        <dbReference type="Proteomes" id="UP000522333"/>
    </source>
</evidence>